<organism evidence="1">
    <name type="scientific">Nothobranchius kuhntae</name>
    <name type="common">Beira killifish</name>
    <dbReference type="NCBI Taxonomy" id="321403"/>
    <lineage>
        <taxon>Eukaryota</taxon>
        <taxon>Metazoa</taxon>
        <taxon>Chordata</taxon>
        <taxon>Craniata</taxon>
        <taxon>Vertebrata</taxon>
        <taxon>Euteleostomi</taxon>
        <taxon>Actinopterygii</taxon>
        <taxon>Neopterygii</taxon>
        <taxon>Teleostei</taxon>
        <taxon>Neoteleostei</taxon>
        <taxon>Acanthomorphata</taxon>
        <taxon>Ovalentaria</taxon>
        <taxon>Atherinomorphae</taxon>
        <taxon>Cyprinodontiformes</taxon>
        <taxon>Nothobranchiidae</taxon>
        <taxon>Nothobranchius</taxon>
    </lineage>
</organism>
<name>A0A1A8JHG8_NOTKU</name>
<evidence type="ECO:0000313" key="1">
    <source>
        <dbReference type="EMBL" id="SBR09411.1"/>
    </source>
</evidence>
<dbReference type="EMBL" id="HAED01022649">
    <property type="protein sequence ID" value="SBR09411.1"/>
    <property type="molecule type" value="Transcribed_RNA"/>
</dbReference>
<dbReference type="AlphaFoldDB" id="A0A1A8JHG8"/>
<accession>A0A1A8JHG8</accession>
<protein>
    <submittedName>
        <fullName evidence="1">Uncharacterized protein</fullName>
    </submittedName>
</protein>
<reference evidence="1" key="1">
    <citation type="submission" date="2016-05" db="EMBL/GenBank/DDBJ databases">
        <authorList>
            <person name="Lavstsen T."/>
            <person name="Jespersen J.S."/>
        </authorList>
    </citation>
    <scope>NUCLEOTIDE SEQUENCE</scope>
    <source>
        <tissue evidence="1">Brain</tissue>
    </source>
</reference>
<proteinExistence type="predicted"/>
<reference evidence="1" key="2">
    <citation type="submission" date="2016-06" db="EMBL/GenBank/DDBJ databases">
        <title>The genome of a short-lived fish provides insights into sex chromosome evolution and the genetic control of aging.</title>
        <authorList>
            <person name="Reichwald K."/>
            <person name="Felder M."/>
            <person name="Petzold A."/>
            <person name="Koch P."/>
            <person name="Groth M."/>
            <person name="Platzer M."/>
        </authorList>
    </citation>
    <scope>NUCLEOTIDE SEQUENCE</scope>
    <source>
        <tissue evidence="1">Brain</tissue>
    </source>
</reference>
<gene>
    <name evidence="1" type="primary">Nfu_g_1_014621</name>
</gene>
<sequence length="111" mass="12477">MCLTVCEEHQDSSQWTAIVSLLSRWLMVIGKSRIYADHLRQLCGGKYYFRKRRNGKQPPCGEKAASLSSSSAPVFTFDSSRCYSLPCCITLTSVCAMTHSSCFSHNCLRLQ</sequence>